<dbReference type="FunFam" id="1.10.30.10:FF:000041">
    <property type="entry name" value="HMG box family protein"/>
    <property type="match status" value="1"/>
</dbReference>
<gene>
    <name evidence="8" type="ORF">THASP1DRAFT_6090</name>
</gene>
<organism evidence="8 9">
    <name type="scientific">Thamnocephalis sphaerospora</name>
    <dbReference type="NCBI Taxonomy" id="78915"/>
    <lineage>
        <taxon>Eukaryota</taxon>
        <taxon>Fungi</taxon>
        <taxon>Fungi incertae sedis</taxon>
        <taxon>Zoopagomycota</taxon>
        <taxon>Zoopagomycotina</taxon>
        <taxon>Zoopagomycetes</taxon>
        <taxon>Zoopagales</taxon>
        <taxon>Sigmoideomycetaceae</taxon>
        <taxon>Thamnocephalis</taxon>
    </lineage>
</organism>
<keyword evidence="9" id="KW-1185">Reference proteome</keyword>
<evidence type="ECO:0000256" key="3">
    <source>
        <dbReference type="ARBA" id="ARBA00023163"/>
    </source>
</evidence>
<evidence type="ECO:0000313" key="9">
    <source>
        <dbReference type="Proteomes" id="UP000271241"/>
    </source>
</evidence>
<feature type="DNA-binding region" description="HMG box" evidence="5">
    <location>
        <begin position="12"/>
        <end position="81"/>
    </location>
</feature>
<evidence type="ECO:0000256" key="5">
    <source>
        <dbReference type="PROSITE-ProRule" id="PRU00267"/>
    </source>
</evidence>
<dbReference type="PANTHER" id="PTHR45789:SF2">
    <property type="entry name" value="FI18025P1"/>
    <property type="match status" value="1"/>
</dbReference>
<dbReference type="SMART" id="SM00398">
    <property type="entry name" value="HMG"/>
    <property type="match status" value="1"/>
</dbReference>
<feature type="compositionally biased region" description="Basic and acidic residues" evidence="6">
    <location>
        <begin position="62"/>
        <end position="79"/>
    </location>
</feature>
<evidence type="ECO:0000256" key="2">
    <source>
        <dbReference type="ARBA" id="ARBA00023125"/>
    </source>
</evidence>
<dbReference type="GO" id="GO:0000981">
    <property type="term" value="F:DNA-binding transcription factor activity, RNA polymerase II-specific"/>
    <property type="evidence" value="ECO:0007669"/>
    <property type="project" value="TreeGrafter"/>
</dbReference>
<dbReference type="InterPro" id="IPR051356">
    <property type="entry name" value="SOX/SOX-like_TF"/>
</dbReference>
<dbReference type="InterPro" id="IPR036910">
    <property type="entry name" value="HMG_box_dom_sf"/>
</dbReference>
<reference evidence="9" key="1">
    <citation type="journal article" date="2018" name="Nat. Microbiol.">
        <title>Leveraging single-cell genomics to expand the fungal tree of life.</title>
        <authorList>
            <person name="Ahrendt S.R."/>
            <person name="Quandt C.A."/>
            <person name="Ciobanu D."/>
            <person name="Clum A."/>
            <person name="Salamov A."/>
            <person name="Andreopoulos B."/>
            <person name="Cheng J.F."/>
            <person name="Woyke T."/>
            <person name="Pelin A."/>
            <person name="Henrissat B."/>
            <person name="Reynolds N.K."/>
            <person name="Benny G.L."/>
            <person name="Smith M.E."/>
            <person name="James T.Y."/>
            <person name="Grigoriev I.V."/>
        </authorList>
    </citation>
    <scope>NUCLEOTIDE SEQUENCE [LARGE SCALE GENOMIC DNA]</scope>
    <source>
        <strain evidence="9">RSA 1356</strain>
    </source>
</reference>
<dbReference type="Proteomes" id="UP000271241">
    <property type="component" value="Unassembled WGS sequence"/>
</dbReference>
<accession>A0A4P9XH39</accession>
<dbReference type="AlphaFoldDB" id="A0A4P9XH39"/>
<dbReference type="EMBL" id="KZ993332">
    <property type="protein sequence ID" value="RKP04985.1"/>
    <property type="molecule type" value="Genomic_DNA"/>
</dbReference>
<dbReference type="PANTHER" id="PTHR45789">
    <property type="entry name" value="FI18025P1"/>
    <property type="match status" value="1"/>
</dbReference>
<keyword evidence="2 5" id="KW-0238">DNA-binding</keyword>
<evidence type="ECO:0000313" key="8">
    <source>
        <dbReference type="EMBL" id="RKP04985.1"/>
    </source>
</evidence>
<dbReference type="InterPro" id="IPR009071">
    <property type="entry name" value="HMG_box_dom"/>
</dbReference>
<feature type="non-terminal residue" evidence="8">
    <location>
        <position position="1"/>
    </location>
</feature>
<sequence>SASASSSRKAHVRRPPNCFIVYRMAMREKVLKEIGSQCNNTEVSKVVARWWKNEPEDVREQYREKAKQLSEEHKRRYPDYKYQPRKR</sequence>
<proteinExistence type="predicted"/>
<evidence type="ECO:0000256" key="4">
    <source>
        <dbReference type="ARBA" id="ARBA00023242"/>
    </source>
</evidence>
<evidence type="ECO:0000256" key="1">
    <source>
        <dbReference type="ARBA" id="ARBA00023015"/>
    </source>
</evidence>
<name>A0A4P9XH39_9FUNG</name>
<keyword evidence="4 5" id="KW-0539">Nucleus</keyword>
<dbReference type="GO" id="GO:0000978">
    <property type="term" value="F:RNA polymerase II cis-regulatory region sequence-specific DNA binding"/>
    <property type="evidence" value="ECO:0007669"/>
    <property type="project" value="TreeGrafter"/>
</dbReference>
<feature type="domain" description="HMG box" evidence="7">
    <location>
        <begin position="12"/>
        <end position="81"/>
    </location>
</feature>
<dbReference type="Gene3D" id="1.10.30.10">
    <property type="entry name" value="High mobility group box domain"/>
    <property type="match status" value="1"/>
</dbReference>
<keyword evidence="1" id="KW-0805">Transcription regulation</keyword>
<feature type="region of interest" description="Disordered" evidence="6">
    <location>
        <begin position="62"/>
        <end position="87"/>
    </location>
</feature>
<keyword evidence="3" id="KW-0804">Transcription</keyword>
<dbReference type="CDD" id="cd01389">
    <property type="entry name" value="HMG-box_ROX1-like"/>
    <property type="match status" value="1"/>
</dbReference>
<evidence type="ECO:0000259" key="7">
    <source>
        <dbReference type="PROSITE" id="PS50118"/>
    </source>
</evidence>
<feature type="non-terminal residue" evidence="8">
    <location>
        <position position="87"/>
    </location>
</feature>
<dbReference type="GO" id="GO:0005634">
    <property type="term" value="C:nucleus"/>
    <property type="evidence" value="ECO:0007669"/>
    <property type="project" value="UniProtKB-UniRule"/>
</dbReference>
<dbReference type="PROSITE" id="PS50118">
    <property type="entry name" value="HMG_BOX_2"/>
    <property type="match status" value="1"/>
</dbReference>
<dbReference type="OrthoDB" id="6247875at2759"/>
<dbReference type="STRING" id="78915.A0A4P9XH39"/>
<dbReference type="Pfam" id="PF00505">
    <property type="entry name" value="HMG_box"/>
    <property type="match status" value="1"/>
</dbReference>
<protein>
    <submittedName>
        <fullName evidence="8">High mobility group box domain-containing protein</fullName>
    </submittedName>
</protein>
<evidence type="ECO:0000256" key="6">
    <source>
        <dbReference type="SAM" id="MobiDB-lite"/>
    </source>
</evidence>
<dbReference type="SUPFAM" id="SSF47095">
    <property type="entry name" value="HMG-box"/>
    <property type="match status" value="1"/>
</dbReference>